<dbReference type="InterPro" id="IPR013132">
    <property type="entry name" value="PseI/NeuA/B-like_N"/>
</dbReference>
<dbReference type="RefSeq" id="WP_184657677.1">
    <property type="nucleotide sequence ID" value="NZ_CP031518.1"/>
</dbReference>
<dbReference type="AlphaFoldDB" id="A0A7W8G7R4"/>
<evidence type="ECO:0000313" key="2">
    <source>
        <dbReference type="EMBL" id="MBB5225418.1"/>
    </source>
</evidence>
<dbReference type="InterPro" id="IPR057736">
    <property type="entry name" value="SAF_PseI/NeuA/NeuB"/>
</dbReference>
<evidence type="ECO:0000313" key="3">
    <source>
        <dbReference type="Proteomes" id="UP000518887"/>
    </source>
</evidence>
<protein>
    <submittedName>
        <fullName evidence="2">Sialic acid synthase SpsE</fullName>
    </submittedName>
</protein>
<dbReference type="Gene3D" id="3.20.20.70">
    <property type="entry name" value="Aldolase class I"/>
    <property type="match status" value="1"/>
</dbReference>
<accession>A0A7W8G7R4</accession>
<dbReference type="InterPro" id="IPR051690">
    <property type="entry name" value="PseI-like"/>
</dbReference>
<feature type="domain" description="AFP-like" evidence="1">
    <location>
        <begin position="302"/>
        <end position="364"/>
    </location>
</feature>
<dbReference type="SUPFAM" id="SSF51269">
    <property type="entry name" value="AFP III-like domain"/>
    <property type="match status" value="1"/>
</dbReference>
<dbReference type="InterPro" id="IPR036732">
    <property type="entry name" value="AFP_Neu5c_C_sf"/>
</dbReference>
<dbReference type="InterPro" id="IPR013785">
    <property type="entry name" value="Aldolase_TIM"/>
</dbReference>
<keyword evidence="3" id="KW-1185">Reference proteome</keyword>
<dbReference type="PANTHER" id="PTHR42966">
    <property type="entry name" value="N-ACETYLNEURAMINATE SYNTHASE"/>
    <property type="match status" value="1"/>
</dbReference>
<dbReference type="GO" id="GO:0047444">
    <property type="term" value="F:N-acylneuraminate-9-phosphate synthase activity"/>
    <property type="evidence" value="ECO:0007669"/>
    <property type="project" value="TreeGrafter"/>
</dbReference>
<dbReference type="PROSITE" id="PS50844">
    <property type="entry name" value="AFP_LIKE"/>
    <property type="match status" value="1"/>
</dbReference>
<dbReference type="SUPFAM" id="SSF51569">
    <property type="entry name" value="Aldolase"/>
    <property type="match status" value="1"/>
</dbReference>
<evidence type="ECO:0000259" key="1">
    <source>
        <dbReference type="PROSITE" id="PS50844"/>
    </source>
</evidence>
<dbReference type="InterPro" id="IPR013974">
    <property type="entry name" value="SAF"/>
</dbReference>
<dbReference type="Pfam" id="PF08666">
    <property type="entry name" value="SAF"/>
    <property type="match status" value="1"/>
</dbReference>
<dbReference type="GO" id="GO:0016051">
    <property type="term" value="P:carbohydrate biosynthetic process"/>
    <property type="evidence" value="ECO:0007669"/>
    <property type="project" value="InterPro"/>
</dbReference>
<dbReference type="Gene3D" id="3.90.1210.10">
    <property type="entry name" value="Antifreeze-like/N-acetylneuraminic acid synthase C-terminal domain"/>
    <property type="match status" value="1"/>
</dbReference>
<proteinExistence type="predicted"/>
<organism evidence="2 3">
    <name type="scientific">Treponema ruminis</name>
    <dbReference type="NCBI Taxonomy" id="744515"/>
    <lineage>
        <taxon>Bacteria</taxon>
        <taxon>Pseudomonadati</taxon>
        <taxon>Spirochaetota</taxon>
        <taxon>Spirochaetia</taxon>
        <taxon>Spirochaetales</taxon>
        <taxon>Treponemataceae</taxon>
        <taxon>Treponema</taxon>
    </lineage>
</organism>
<dbReference type="PANTHER" id="PTHR42966:SF1">
    <property type="entry name" value="SIALIC ACID SYNTHASE"/>
    <property type="match status" value="1"/>
</dbReference>
<reference evidence="2 3" key="1">
    <citation type="submission" date="2020-08" db="EMBL/GenBank/DDBJ databases">
        <title>Genomic Encyclopedia of Type Strains, Phase IV (KMG-IV): sequencing the most valuable type-strain genomes for metagenomic binning, comparative biology and taxonomic classification.</title>
        <authorList>
            <person name="Goeker M."/>
        </authorList>
    </citation>
    <scope>NUCLEOTIDE SEQUENCE [LARGE SCALE GENOMIC DNA]</scope>
    <source>
        <strain evidence="2 3">DSM 103462</strain>
    </source>
</reference>
<gene>
    <name evidence="2" type="ORF">HNP76_000762</name>
</gene>
<dbReference type="Proteomes" id="UP000518887">
    <property type="component" value="Unassembled WGS sequence"/>
</dbReference>
<comment type="caution">
    <text evidence="2">The sequence shown here is derived from an EMBL/GenBank/DDBJ whole genome shotgun (WGS) entry which is preliminary data.</text>
</comment>
<dbReference type="InterPro" id="IPR006190">
    <property type="entry name" value="SAF_AFP_Neu5Ac"/>
</dbReference>
<dbReference type="Pfam" id="PF03102">
    <property type="entry name" value="NeuB"/>
    <property type="match status" value="1"/>
</dbReference>
<dbReference type="EMBL" id="JACHFQ010000002">
    <property type="protein sequence ID" value="MBB5225418.1"/>
    <property type="molecule type" value="Genomic_DNA"/>
</dbReference>
<sequence length="364" mass="40490">MKIIAEIGTSHGGDLEKAKKLIDCASESGADYIKFQWVYADEILHPLTGFVNLPTGKIPLYDRFRELEVKPEFFEECQKYTHEKGAKFLCSPFGLRSLEELLAIKPDAVKIASPELNHIPLLKKLAEYRKKNDIQVIISSGVSKLSDIEEAISILGRENITLLHCITSYPAPEEEYNLKLIPNLSAIFGLPCGVSDHSLDPVLVPSIAAALGGAMIEKHITLSKLTDGLDDPVALEGEQFALMSHCIHQCEAAFRQYGEGAKSYILKQLESEYGERVQKILGDGVKKLAKAEEANYGRTNRSLHFMRAMKEGERINIEDIGVLRTEKVLSVGLHPRHLEDVIGKKVTRNVENGAGVQWEDLTQE</sequence>
<name>A0A7W8G7R4_9SPIR</name>
<dbReference type="CDD" id="cd11615">
    <property type="entry name" value="SAF_NeuB_like"/>
    <property type="match status" value="1"/>
</dbReference>